<dbReference type="GO" id="GO:0008483">
    <property type="term" value="F:transaminase activity"/>
    <property type="evidence" value="ECO:0007669"/>
    <property type="project" value="UniProtKB-KW"/>
</dbReference>
<dbReference type="GO" id="GO:0030170">
    <property type="term" value="F:pyridoxal phosphate binding"/>
    <property type="evidence" value="ECO:0007669"/>
    <property type="project" value="InterPro"/>
</dbReference>
<protein>
    <submittedName>
        <fullName evidence="8">PLP-dependent aminotransferase family protein</fullName>
    </submittedName>
</protein>
<keyword evidence="3" id="KW-0805">Transcription regulation</keyword>
<dbReference type="CDD" id="cd07377">
    <property type="entry name" value="WHTH_GntR"/>
    <property type="match status" value="1"/>
</dbReference>
<evidence type="ECO:0000256" key="3">
    <source>
        <dbReference type="ARBA" id="ARBA00023015"/>
    </source>
</evidence>
<dbReference type="EMBL" id="SMKO01000028">
    <property type="protein sequence ID" value="TDD07153.1"/>
    <property type="molecule type" value="Genomic_DNA"/>
</dbReference>
<dbReference type="Gene3D" id="1.10.10.10">
    <property type="entry name" value="Winged helix-like DNA-binding domain superfamily/Winged helix DNA-binding domain"/>
    <property type="match status" value="1"/>
</dbReference>
<dbReference type="GO" id="GO:0003677">
    <property type="term" value="F:DNA binding"/>
    <property type="evidence" value="ECO:0007669"/>
    <property type="project" value="UniProtKB-KW"/>
</dbReference>
<accession>A0A4R4VUZ8</accession>
<dbReference type="InterPro" id="IPR036388">
    <property type="entry name" value="WH-like_DNA-bd_sf"/>
</dbReference>
<dbReference type="RefSeq" id="WP_132595576.1">
    <property type="nucleotide sequence ID" value="NZ_SMKO01000028.1"/>
</dbReference>
<feature type="domain" description="HTH gntR-type" evidence="7">
    <location>
        <begin position="18"/>
        <end position="86"/>
    </location>
</feature>
<comment type="similarity">
    <text evidence="1">In the C-terminal section; belongs to the class-I pyridoxal-phosphate-dependent aminotransferase family.</text>
</comment>
<dbReference type="PANTHER" id="PTHR46577:SF1">
    <property type="entry name" value="HTH-TYPE TRANSCRIPTIONAL REGULATORY PROTEIN GABR"/>
    <property type="match status" value="1"/>
</dbReference>
<evidence type="ECO:0000259" key="7">
    <source>
        <dbReference type="PROSITE" id="PS50949"/>
    </source>
</evidence>
<dbReference type="Pfam" id="PF00392">
    <property type="entry name" value="GntR"/>
    <property type="match status" value="1"/>
</dbReference>
<dbReference type="InterPro" id="IPR051446">
    <property type="entry name" value="HTH_trans_reg/aminotransferase"/>
</dbReference>
<keyword evidence="8" id="KW-0808">Transferase</keyword>
<evidence type="ECO:0000256" key="1">
    <source>
        <dbReference type="ARBA" id="ARBA00005384"/>
    </source>
</evidence>
<dbReference type="PROSITE" id="PS50949">
    <property type="entry name" value="HTH_GNTR"/>
    <property type="match status" value="1"/>
</dbReference>
<evidence type="ECO:0000256" key="6">
    <source>
        <dbReference type="SAM" id="MobiDB-lite"/>
    </source>
</evidence>
<sequence>MSTSSPELFVEIDRSRPRGLRAQLERSLRDAIRAGRLRPGVRLPSSRALAADLQITRGVVIAAYHQLTAEGYLSSRQGWGTVVNAITTPEEPQRRRPPPPSARYDFRPGAPDVALFPHAAWARATRTTMRSLPEQSLGYSDPAGLPALRETLADYLGRVRGVSCEPDDIVVCNGFSHGLSLLARVLAKRGIAVENPGHPNWREQIEWAGASCHPIEVDDEGLRVDRLTASGAGAVLVTPAHQYPTGVVLSASRRISLLDWARTSGSYVIEDDYDAEYRYDRQPVGALQGVAPDHVVHAGSLSKSLAPGLRLGWLIVPPALREEVVAARARSDRFTTSIIQATVAEFIQRGDLDRHLRRTRRNYRQRRDALIAALCRHWPAYHATGISAGLHVLVKLADSMDATHLAATAARHGILIQPLDRYRSSPAPAQHPALVMGYSRLTPHHIEEGIHHLATVLKSAGVTP</sequence>
<dbReference type="GO" id="GO:0003700">
    <property type="term" value="F:DNA-binding transcription factor activity"/>
    <property type="evidence" value="ECO:0007669"/>
    <property type="project" value="InterPro"/>
</dbReference>
<gene>
    <name evidence="8" type="ORF">E1292_14040</name>
</gene>
<dbReference type="SUPFAM" id="SSF53383">
    <property type="entry name" value="PLP-dependent transferases"/>
    <property type="match status" value="1"/>
</dbReference>
<dbReference type="PANTHER" id="PTHR46577">
    <property type="entry name" value="HTH-TYPE TRANSCRIPTIONAL REGULATORY PROTEIN GABR"/>
    <property type="match status" value="1"/>
</dbReference>
<dbReference type="Gene3D" id="3.40.640.10">
    <property type="entry name" value="Type I PLP-dependent aspartate aminotransferase-like (Major domain)"/>
    <property type="match status" value="1"/>
</dbReference>
<feature type="region of interest" description="Disordered" evidence="6">
    <location>
        <begin position="85"/>
        <end position="104"/>
    </location>
</feature>
<proteinExistence type="inferred from homology"/>
<dbReference type="Pfam" id="PF00155">
    <property type="entry name" value="Aminotran_1_2"/>
    <property type="match status" value="1"/>
</dbReference>
<evidence type="ECO:0000256" key="4">
    <source>
        <dbReference type="ARBA" id="ARBA00023125"/>
    </source>
</evidence>
<dbReference type="Proteomes" id="UP000295258">
    <property type="component" value="Unassembled WGS sequence"/>
</dbReference>
<keyword evidence="2" id="KW-0663">Pyridoxal phosphate</keyword>
<dbReference type="InterPro" id="IPR015424">
    <property type="entry name" value="PyrdxlP-dep_Trfase"/>
</dbReference>
<keyword evidence="8" id="KW-0032">Aminotransferase</keyword>
<dbReference type="CDD" id="cd00609">
    <property type="entry name" value="AAT_like"/>
    <property type="match status" value="1"/>
</dbReference>
<dbReference type="InterPro" id="IPR036390">
    <property type="entry name" value="WH_DNA-bd_sf"/>
</dbReference>
<organism evidence="8 9">
    <name type="scientific">Nonomuraea deserti</name>
    <dbReference type="NCBI Taxonomy" id="1848322"/>
    <lineage>
        <taxon>Bacteria</taxon>
        <taxon>Bacillati</taxon>
        <taxon>Actinomycetota</taxon>
        <taxon>Actinomycetes</taxon>
        <taxon>Streptosporangiales</taxon>
        <taxon>Streptosporangiaceae</taxon>
        <taxon>Nonomuraea</taxon>
    </lineage>
</organism>
<dbReference type="SMART" id="SM00345">
    <property type="entry name" value="HTH_GNTR"/>
    <property type="match status" value="1"/>
</dbReference>
<keyword evidence="5" id="KW-0804">Transcription</keyword>
<name>A0A4R4VUZ8_9ACTN</name>
<evidence type="ECO:0000256" key="2">
    <source>
        <dbReference type="ARBA" id="ARBA00022898"/>
    </source>
</evidence>
<evidence type="ECO:0000313" key="9">
    <source>
        <dbReference type="Proteomes" id="UP000295258"/>
    </source>
</evidence>
<evidence type="ECO:0000313" key="8">
    <source>
        <dbReference type="EMBL" id="TDD07153.1"/>
    </source>
</evidence>
<comment type="caution">
    <text evidence="8">The sequence shown here is derived from an EMBL/GenBank/DDBJ whole genome shotgun (WGS) entry which is preliminary data.</text>
</comment>
<dbReference type="InterPro" id="IPR000524">
    <property type="entry name" value="Tscrpt_reg_HTH_GntR"/>
</dbReference>
<dbReference type="AlphaFoldDB" id="A0A4R4VUZ8"/>
<evidence type="ECO:0000256" key="5">
    <source>
        <dbReference type="ARBA" id="ARBA00023163"/>
    </source>
</evidence>
<dbReference type="SUPFAM" id="SSF46785">
    <property type="entry name" value="Winged helix' DNA-binding domain"/>
    <property type="match status" value="1"/>
</dbReference>
<dbReference type="InterPro" id="IPR004839">
    <property type="entry name" value="Aminotransferase_I/II_large"/>
</dbReference>
<keyword evidence="9" id="KW-1185">Reference proteome</keyword>
<keyword evidence="4" id="KW-0238">DNA-binding</keyword>
<dbReference type="InterPro" id="IPR015421">
    <property type="entry name" value="PyrdxlP-dep_Trfase_major"/>
</dbReference>
<reference evidence="8 9" key="1">
    <citation type="submission" date="2019-03" db="EMBL/GenBank/DDBJ databases">
        <title>Draft genome sequences of novel Actinobacteria.</title>
        <authorList>
            <person name="Sahin N."/>
            <person name="Ay H."/>
            <person name="Saygin H."/>
        </authorList>
    </citation>
    <scope>NUCLEOTIDE SEQUENCE [LARGE SCALE GENOMIC DNA]</scope>
    <source>
        <strain evidence="8 9">KC310</strain>
    </source>
</reference>